<organism evidence="3 4">
    <name type="scientific">Acidisoma silvae</name>
    <dbReference type="NCBI Taxonomy" id="2802396"/>
    <lineage>
        <taxon>Bacteria</taxon>
        <taxon>Pseudomonadati</taxon>
        <taxon>Pseudomonadota</taxon>
        <taxon>Alphaproteobacteria</taxon>
        <taxon>Acetobacterales</taxon>
        <taxon>Acidocellaceae</taxon>
        <taxon>Acidisoma</taxon>
    </lineage>
</organism>
<sequence>MREREIREQVLPQVDPGEQEGGQGSADKRERFKLLRRSARGVGWLLASPAEWFGIKSIRAGASSISQTYGDIRKPRSRDRRFKTQDNRVFDMVGTAFAYGITIEELERRFAARRRQTALLAYGLFGLGCVLVLAWVCVAVRTVSDGGRVVLLLQFLPFLALFYLLSFYQALINFQIRMGRAASWLEYISAEKEFLPR</sequence>
<feature type="transmembrane region" description="Helical" evidence="2">
    <location>
        <begin position="149"/>
        <end position="171"/>
    </location>
</feature>
<dbReference type="AlphaFoldDB" id="A0A963YV51"/>
<evidence type="ECO:0000313" key="3">
    <source>
        <dbReference type="EMBL" id="MCB8877421.1"/>
    </source>
</evidence>
<reference evidence="3" key="1">
    <citation type="journal article" date="2021" name="Microorganisms">
        <title>Acidisoma silvae sp. nov. and Acidisomacellulosilytica sp. nov., Two Acidophilic Bacteria Isolated from Decaying Wood, Hydrolyzing Cellulose and Producing Poly-3-hydroxybutyrate.</title>
        <authorList>
            <person name="Mieszkin S."/>
            <person name="Pouder E."/>
            <person name="Uroz S."/>
            <person name="Simon-Colin C."/>
            <person name="Alain K."/>
        </authorList>
    </citation>
    <scope>NUCLEOTIDE SEQUENCE</scope>
    <source>
        <strain evidence="3">HW T2.11</strain>
    </source>
</reference>
<keyword evidence="2" id="KW-0812">Transmembrane</keyword>
<proteinExistence type="predicted"/>
<feature type="region of interest" description="Disordered" evidence="1">
    <location>
        <begin position="1"/>
        <end position="28"/>
    </location>
</feature>
<dbReference type="Proteomes" id="UP000708298">
    <property type="component" value="Unassembled WGS sequence"/>
</dbReference>
<evidence type="ECO:0000256" key="1">
    <source>
        <dbReference type="SAM" id="MobiDB-lite"/>
    </source>
</evidence>
<protein>
    <submittedName>
        <fullName evidence="3">Uncharacterized protein</fullName>
    </submittedName>
</protein>
<comment type="caution">
    <text evidence="3">The sequence shown here is derived from an EMBL/GenBank/DDBJ whole genome shotgun (WGS) entry which is preliminary data.</text>
</comment>
<dbReference type="EMBL" id="JAESVB010000013">
    <property type="protein sequence ID" value="MCB8877421.1"/>
    <property type="molecule type" value="Genomic_DNA"/>
</dbReference>
<keyword evidence="2" id="KW-0472">Membrane</keyword>
<dbReference type="RefSeq" id="WP_227323070.1">
    <property type="nucleotide sequence ID" value="NZ_JAESVB010000013.1"/>
</dbReference>
<keyword evidence="2" id="KW-1133">Transmembrane helix</keyword>
<gene>
    <name evidence="3" type="ORF">ASILVAE211_19665</name>
</gene>
<evidence type="ECO:0000256" key="2">
    <source>
        <dbReference type="SAM" id="Phobius"/>
    </source>
</evidence>
<name>A0A963YV51_9PROT</name>
<feature type="transmembrane region" description="Helical" evidence="2">
    <location>
        <begin position="119"/>
        <end position="143"/>
    </location>
</feature>
<keyword evidence="4" id="KW-1185">Reference proteome</keyword>
<accession>A0A963YV51</accession>
<evidence type="ECO:0000313" key="4">
    <source>
        <dbReference type="Proteomes" id="UP000708298"/>
    </source>
</evidence>
<reference evidence="3" key="2">
    <citation type="submission" date="2021-01" db="EMBL/GenBank/DDBJ databases">
        <authorList>
            <person name="Mieszkin S."/>
            <person name="Pouder E."/>
            <person name="Alain K."/>
        </authorList>
    </citation>
    <scope>NUCLEOTIDE SEQUENCE</scope>
    <source>
        <strain evidence="3">HW T2.11</strain>
    </source>
</reference>